<keyword evidence="1" id="KW-0472">Membrane</keyword>
<feature type="transmembrane region" description="Helical" evidence="1">
    <location>
        <begin position="21"/>
        <end position="42"/>
    </location>
</feature>
<gene>
    <name evidence="3" type="ORF">FOE78_08675</name>
</gene>
<sequence>MSLRPSRVLSVCQHVLVSRRLLILLVAALVVVAAVLIVWRPWDGCDAPDELCNAVDEVEKSSDVVAAAVSYDVTRADPKDGDGAIAGWTVRLADDLTPYRAGAAAQRADAIIRRQHVPGVELHHFIDLVAGEPEQRTGKVLIYPVDVNPGSDPADRTTRAFDLWQHGATRVSTGAAEAADLDGLSALAAYAAARGYPTSLATTDGSVRYETTAPVAVEQVQLVLDTARLSDVATVVRYNTGQLSVHTTSPDGSTGTEAIKRWIEQRRPPGGDPIPYTLTSPGYADVQEGWVGNVRPPAPKPHPVPLPAGVRPWPKGASAPTCTGTDLKITLSGPDAASGRRFLALFARNVSDRPCAVKGVPTVRFFQADGAQQTDVTTVDSTPGVVATRVVVPPGEELIATLEWGATSIIDDADATASLRVTAVPHSRPTRLVPRDDRGPTTLDLADGARVQISPWAQAAEGWTKR</sequence>
<proteinExistence type="predicted"/>
<evidence type="ECO:0000256" key="1">
    <source>
        <dbReference type="SAM" id="Phobius"/>
    </source>
</evidence>
<reference evidence="3 4" key="1">
    <citation type="submission" date="2019-07" db="EMBL/GenBank/DDBJ databases">
        <title>Microlunatus dokdonensis sp. nov. isolated from the rhizospheric soil of the wild plant Elymus tsukushiensis.</title>
        <authorList>
            <person name="Ghim S.-Y."/>
            <person name="Hwang Y.-J."/>
            <person name="Son J.-S."/>
            <person name="Shin J.-H."/>
        </authorList>
    </citation>
    <scope>NUCLEOTIDE SEQUENCE [LARGE SCALE GENOMIC DNA]</scope>
    <source>
        <strain evidence="3 4">KUDC0627</strain>
    </source>
</reference>
<dbReference type="Proteomes" id="UP000319263">
    <property type="component" value="Chromosome"/>
</dbReference>
<dbReference type="InterPro" id="IPR025326">
    <property type="entry name" value="DUF4232"/>
</dbReference>
<dbReference type="Pfam" id="PF14016">
    <property type="entry name" value="DUF4232"/>
    <property type="match status" value="1"/>
</dbReference>
<organism evidence="3 4">
    <name type="scientific">Microlunatus elymi</name>
    <dbReference type="NCBI Taxonomy" id="2596828"/>
    <lineage>
        <taxon>Bacteria</taxon>
        <taxon>Bacillati</taxon>
        <taxon>Actinomycetota</taxon>
        <taxon>Actinomycetes</taxon>
        <taxon>Propionibacteriales</taxon>
        <taxon>Propionibacteriaceae</taxon>
        <taxon>Microlunatus</taxon>
    </lineage>
</organism>
<feature type="domain" description="DUF4232" evidence="2">
    <location>
        <begin position="322"/>
        <end position="456"/>
    </location>
</feature>
<dbReference type="KEGG" id="mik:FOE78_08675"/>
<evidence type="ECO:0000313" key="4">
    <source>
        <dbReference type="Proteomes" id="UP000319263"/>
    </source>
</evidence>
<evidence type="ECO:0000259" key="2">
    <source>
        <dbReference type="Pfam" id="PF14016"/>
    </source>
</evidence>
<keyword evidence="1" id="KW-0812">Transmembrane</keyword>
<keyword evidence="4" id="KW-1185">Reference proteome</keyword>
<dbReference type="OrthoDB" id="3268346at2"/>
<dbReference type="AlphaFoldDB" id="A0A516PXR4"/>
<keyword evidence="1" id="KW-1133">Transmembrane helix</keyword>
<evidence type="ECO:0000313" key="3">
    <source>
        <dbReference type="EMBL" id="QDP95965.1"/>
    </source>
</evidence>
<protein>
    <submittedName>
        <fullName evidence="3">DUF4232 domain-containing protein</fullName>
    </submittedName>
</protein>
<accession>A0A516PXR4</accession>
<name>A0A516PXR4_9ACTN</name>
<dbReference type="EMBL" id="CP041692">
    <property type="protein sequence ID" value="QDP95965.1"/>
    <property type="molecule type" value="Genomic_DNA"/>
</dbReference>